<gene>
    <name evidence="2" type="ORF">BD289DRAFT_161418</name>
</gene>
<keyword evidence="1" id="KW-0732">Signal</keyword>
<dbReference type="InParanoid" id="A0A2T2ZUE6"/>
<dbReference type="Proteomes" id="UP000241462">
    <property type="component" value="Unassembled WGS sequence"/>
</dbReference>
<name>A0A2T2ZUE6_9PEZI</name>
<dbReference type="AlphaFoldDB" id="A0A2T2ZUE6"/>
<protein>
    <recommendedName>
        <fullName evidence="4">Secreted protein</fullName>
    </recommendedName>
</protein>
<evidence type="ECO:0000256" key="1">
    <source>
        <dbReference type="SAM" id="SignalP"/>
    </source>
</evidence>
<keyword evidence="3" id="KW-1185">Reference proteome</keyword>
<organism evidence="2 3">
    <name type="scientific">Coniella lustricola</name>
    <dbReference type="NCBI Taxonomy" id="2025994"/>
    <lineage>
        <taxon>Eukaryota</taxon>
        <taxon>Fungi</taxon>
        <taxon>Dikarya</taxon>
        <taxon>Ascomycota</taxon>
        <taxon>Pezizomycotina</taxon>
        <taxon>Sordariomycetes</taxon>
        <taxon>Sordariomycetidae</taxon>
        <taxon>Diaporthales</taxon>
        <taxon>Schizoparmaceae</taxon>
        <taxon>Coniella</taxon>
    </lineage>
</organism>
<reference evidence="2 3" key="1">
    <citation type="journal article" date="2018" name="Mycol. Prog.">
        <title>Coniella lustricola, a new species from submerged detritus.</title>
        <authorList>
            <person name="Raudabaugh D.B."/>
            <person name="Iturriaga T."/>
            <person name="Carver A."/>
            <person name="Mondo S."/>
            <person name="Pangilinan J."/>
            <person name="Lipzen A."/>
            <person name="He G."/>
            <person name="Amirebrahimi M."/>
            <person name="Grigoriev I.V."/>
            <person name="Miller A.N."/>
        </authorList>
    </citation>
    <scope>NUCLEOTIDE SEQUENCE [LARGE SCALE GENOMIC DNA]</scope>
    <source>
        <strain evidence="2 3">B22-T-1</strain>
    </source>
</reference>
<dbReference type="PROSITE" id="PS51257">
    <property type="entry name" value="PROKAR_LIPOPROTEIN"/>
    <property type="match status" value="1"/>
</dbReference>
<evidence type="ECO:0000313" key="2">
    <source>
        <dbReference type="EMBL" id="PSR77022.1"/>
    </source>
</evidence>
<feature type="signal peptide" evidence="1">
    <location>
        <begin position="1"/>
        <end position="22"/>
    </location>
</feature>
<sequence>MAVDVCRFFSFWGVLLMGSCSGKGYICDLYTVTSTDCLLSWFQGVQICGKLGNAWQSLYSKLHTSPALNPQPPNQNPDKRRMTHGHYASSLHALVTSWIRRLTRAFCEFSQCECATATLLPILFITAASSYDARLVSTQELNSTAAGCLFVARDGSSFTSLREHKTKAPSVWPISCRAN</sequence>
<accession>A0A2T2ZUE6</accession>
<evidence type="ECO:0000313" key="3">
    <source>
        <dbReference type="Proteomes" id="UP000241462"/>
    </source>
</evidence>
<dbReference type="EMBL" id="KZ678678">
    <property type="protein sequence ID" value="PSR77022.1"/>
    <property type="molecule type" value="Genomic_DNA"/>
</dbReference>
<evidence type="ECO:0008006" key="4">
    <source>
        <dbReference type="Google" id="ProtNLM"/>
    </source>
</evidence>
<feature type="chain" id="PRO_5015393953" description="Secreted protein" evidence="1">
    <location>
        <begin position="23"/>
        <end position="179"/>
    </location>
</feature>
<proteinExistence type="predicted"/>